<gene>
    <name evidence="1" type="ORF">CTRU02_212648</name>
</gene>
<dbReference type="EMBL" id="VUJX02000009">
    <property type="protein sequence ID" value="KAL0931695.1"/>
    <property type="molecule type" value="Genomic_DNA"/>
</dbReference>
<evidence type="ECO:0000313" key="1">
    <source>
        <dbReference type="EMBL" id="KAL0931695.1"/>
    </source>
</evidence>
<reference evidence="1 2" key="1">
    <citation type="journal article" date="2020" name="Phytopathology">
        <title>Genome Sequence Resources of Colletotrichum truncatum, C. plurivorum, C. musicola, and C. sojae: Four Species Pathogenic to Soybean (Glycine max).</title>
        <authorList>
            <person name="Rogerio F."/>
            <person name="Boufleur T.R."/>
            <person name="Ciampi-Guillardi M."/>
            <person name="Sukno S.A."/>
            <person name="Thon M.R."/>
            <person name="Massola Junior N.S."/>
            <person name="Baroncelli R."/>
        </authorList>
    </citation>
    <scope>NUCLEOTIDE SEQUENCE [LARGE SCALE GENOMIC DNA]</scope>
    <source>
        <strain evidence="1 2">CMES1059</strain>
    </source>
</reference>
<protein>
    <submittedName>
        <fullName evidence="1">Uncharacterized protein</fullName>
    </submittedName>
</protein>
<accession>A0ACC3YIH6</accession>
<comment type="caution">
    <text evidence="1">The sequence shown here is derived from an EMBL/GenBank/DDBJ whole genome shotgun (WGS) entry which is preliminary data.</text>
</comment>
<evidence type="ECO:0000313" key="2">
    <source>
        <dbReference type="Proteomes" id="UP000805649"/>
    </source>
</evidence>
<proteinExistence type="predicted"/>
<sequence>MQNLNSEIAQMVATNRFHLFGQLPAELRHEIWRESMERGPVVISIEGTSDELNKPAYSTSVTTKGSIIPAAAQSCAEAYDVFKSANPLIKFFGRSVRAKASDCVLHLSGTVFKNPGVSIRDLVMDYKLRRVAISNELGDHRIHLNLIRFLKSEKCHSIQFVLFLRSQAPQPPRRARALILEASMPEGAHLGNIIDSKRHLIYNFKEWPKPPEIRLLPVIMSTSRPARPVRATGPATDV</sequence>
<dbReference type="Proteomes" id="UP000805649">
    <property type="component" value="Unassembled WGS sequence"/>
</dbReference>
<name>A0ACC3YIH6_COLTU</name>
<keyword evidence="2" id="KW-1185">Reference proteome</keyword>
<organism evidence="1 2">
    <name type="scientific">Colletotrichum truncatum</name>
    <name type="common">Anthracnose fungus</name>
    <name type="synonym">Colletotrichum capsici</name>
    <dbReference type="NCBI Taxonomy" id="5467"/>
    <lineage>
        <taxon>Eukaryota</taxon>
        <taxon>Fungi</taxon>
        <taxon>Dikarya</taxon>
        <taxon>Ascomycota</taxon>
        <taxon>Pezizomycotina</taxon>
        <taxon>Sordariomycetes</taxon>
        <taxon>Hypocreomycetidae</taxon>
        <taxon>Glomerellales</taxon>
        <taxon>Glomerellaceae</taxon>
        <taxon>Colletotrichum</taxon>
        <taxon>Colletotrichum truncatum species complex</taxon>
    </lineage>
</organism>